<sequence>MSANKIIKSSRYFRVNKRDIQDKTAQSQPIIISDSKGNYIKRAITTEDFLNIKFITKKGQKVQQAIDWAEKELPSICHQHKNITFYIWRGTCNLTELNRTTRYISLVNQNDSNVRYLRRKFIELKELITKIKPNSKNYLLRNSAILYSTLEQISRPQKPGHFQ</sequence>
<comment type="caution">
    <text evidence="1">The sequence shown here is derived from an EMBL/GenBank/DDBJ whole genome shotgun (WGS) entry which is preliminary data.</text>
</comment>
<dbReference type="OrthoDB" id="6048568at2759"/>
<proteinExistence type="predicted"/>
<reference evidence="1" key="1">
    <citation type="submission" date="2021-03" db="EMBL/GenBank/DDBJ databases">
        <authorList>
            <person name="Bekaert M."/>
        </authorList>
    </citation>
    <scope>NUCLEOTIDE SEQUENCE</scope>
</reference>
<dbReference type="Proteomes" id="UP000683360">
    <property type="component" value="Unassembled WGS sequence"/>
</dbReference>
<name>A0A8S3UZG5_MYTED</name>
<accession>A0A8S3UZG5</accession>
<dbReference type="EMBL" id="CAJPWZ010002969">
    <property type="protein sequence ID" value="CAG2249322.1"/>
    <property type="molecule type" value="Genomic_DNA"/>
</dbReference>
<protein>
    <submittedName>
        <fullName evidence="1">Uncharacterized protein</fullName>
    </submittedName>
</protein>
<keyword evidence="2" id="KW-1185">Reference proteome</keyword>
<organism evidence="1 2">
    <name type="scientific">Mytilus edulis</name>
    <name type="common">Blue mussel</name>
    <dbReference type="NCBI Taxonomy" id="6550"/>
    <lineage>
        <taxon>Eukaryota</taxon>
        <taxon>Metazoa</taxon>
        <taxon>Spiralia</taxon>
        <taxon>Lophotrochozoa</taxon>
        <taxon>Mollusca</taxon>
        <taxon>Bivalvia</taxon>
        <taxon>Autobranchia</taxon>
        <taxon>Pteriomorphia</taxon>
        <taxon>Mytilida</taxon>
        <taxon>Mytiloidea</taxon>
        <taxon>Mytilidae</taxon>
        <taxon>Mytilinae</taxon>
        <taxon>Mytilus</taxon>
    </lineage>
</organism>
<gene>
    <name evidence="1" type="ORF">MEDL_61187</name>
</gene>
<evidence type="ECO:0000313" key="2">
    <source>
        <dbReference type="Proteomes" id="UP000683360"/>
    </source>
</evidence>
<dbReference type="AlphaFoldDB" id="A0A8S3UZG5"/>
<evidence type="ECO:0000313" key="1">
    <source>
        <dbReference type="EMBL" id="CAG2249322.1"/>
    </source>
</evidence>